<keyword evidence="2" id="KW-1185">Reference proteome</keyword>
<name>A0AAN7QUP8_9MYRT</name>
<evidence type="ECO:0000313" key="2">
    <source>
        <dbReference type="Proteomes" id="UP001345219"/>
    </source>
</evidence>
<organism evidence="1 2">
    <name type="scientific">Trapa incisa</name>
    <dbReference type="NCBI Taxonomy" id="236973"/>
    <lineage>
        <taxon>Eukaryota</taxon>
        <taxon>Viridiplantae</taxon>
        <taxon>Streptophyta</taxon>
        <taxon>Embryophyta</taxon>
        <taxon>Tracheophyta</taxon>
        <taxon>Spermatophyta</taxon>
        <taxon>Magnoliopsida</taxon>
        <taxon>eudicotyledons</taxon>
        <taxon>Gunneridae</taxon>
        <taxon>Pentapetalae</taxon>
        <taxon>rosids</taxon>
        <taxon>malvids</taxon>
        <taxon>Myrtales</taxon>
        <taxon>Lythraceae</taxon>
        <taxon>Trapa</taxon>
    </lineage>
</organism>
<proteinExistence type="predicted"/>
<gene>
    <name evidence="1" type="ORF">SAY87_023884</name>
</gene>
<accession>A0AAN7QUP8</accession>
<dbReference type="AlphaFoldDB" id="A0AAN7QUP8"/>
<dbReference type="Proteomes" id="UP001345219">
    <property type="component" value="Chromosome 18"/>
</dbReference>
<evidence type="ECO:0000313" key="1">
    <source>
        <dbReference type="EMBL" id="KAK4775923.1"/>
    </source>
</evidence>
<protein>
    <submittedName>
        <fullName evidence="1">Uncharacterized protein</fullName>
    </submittedName>
</protein>
<reference evidence="1 2" key="1">
    <citation type="journal article" date="2023" name="Hortic Res">
        <title>Pangenome of water caltrop reveals structural variations and asymmetric subgenome divergence after allopolyploidization.</title>
        <authorList>
            <person name="Zhang X."/>
            <person name="Chen Y."/>
            <person name="Wang L."/>
            <person name="Yuan Y."/>
            <person name="Fang M."/>
            <person name="Shi L."/>
            <person name="Lu R."/>
            <person name="Comes H.P."/>
            <person name="Ma Y."/>
            <person name="Chen Y."/>
            <person name="Huang G."/>
            <person name="Zhou Y."/>
            <person name="Zheng Z."/>
            <person name="Qiu Y."/>
        </authorList>
    </citation>
    <scope>NUCLEOTIDE SEQUENCE [LARGE SCALE GENOMIC DNA]</scope>
    <source>
        <tissue evidence="1">Roots</tissue>
    </source>
</reference>
<dbReference type="EMBL" id="JAXIOK010000003">
    <property type="protein sequence ID" value="KAK4775923.1"/>
    <property type="molecule type" value="Genomic_DNA"/>
</dbReference>
<sequence length="99" mass="11468">MWALCGMFRMWNKDYGGRSYLPHLLEEHEEGEEDLYGLISMVKSIHQLETDCSNCHPTQVSPTWLKWMTARFDLPVPLFFFPSSGSLRLYHVSKVAGDT</sequence>
<comment type="caution">
    <text evidence="1">The sequence shown here is derived from an EMBL/GenBank/DDBJ whole genome shotgun (WGS) entry which is preliminary data.</text>
</comment>